<reference evidence="2 3" key="2">
    <citation type="journal article" date="2021" name="Genomics">
        <title>High-quality reference genome for Clonorchis sinensis.</title>
        <authorList>
            <person name="Young N.D."/>
            <person name="Stroehlein A.J."/>
            <person name="Kinkar L."/>
            <person name="Wang T."/>
            <person name="Sohn W.M."/>
            <person name="Chang B.C.H."/>
            <person name="Kaur P."/>
            <person name="Weisz D."/>
            <person name="Dudchenko O."/>
            <person name="Aiden E.L."/>
            <person name="Korhonen P.K."/>
            <person name="Gasser R.B."/>
        </authorList>
    </citation>
    <scope>NUCLEOTIDE SEQUENCE [LARGE SCALE GENOMIC DNA]</scope>
    <source>
        <strain evidence="2">Cs-k2</strain>
    </source>
</reference>
<evidence type="ECO:0000313" key="2">
    <source>
        <dbReference type="EMBL" id="KAG5446260.1"/>
    </source>
</evidence>
<name>A0A8T1MAW3_CLOSI</name>
<organism evidence="2 3">
    <name type="scientific">Clonorchis sinensis</name>
    <name type="common">Chinese liver fluke</name>
    <dbReference type="NCBI Taxonomy" id="79923"/>
    <lineage>
        <taxon>Eukaryota</taxon>
        <taxon>Metazoa</taxon>
        <taxon>Spiralia</taxon>
        <taxon>Lophotrochozoa</taxon>
        <taxon>Platyhelminthes</taxon>
        <taxon>Trematoda</taxon>
        <taxon>Digenea</taxon>
        <taxon>Opisthorchiida</taxon>
        <taxon>Opisthorchiata</taxon>
        <taxon>Opisthorchiidae</taxon>
        <taxon>Clonorchis</taxon>
    </lineage>
</organism>
<accession>A0A8T1MAW3</accession>
<dbReference type="Gene3D" id="2.40.128.80">
    <property type="entry name" value="Cathepsin C, exclusion domain"/>
    <property type="match status" value="1"/>
</dbReference>
<dbReference type="AlphaFoldDB" id="A0A8T1MAW3"/>
<reference evidence="2 3" key="1">
    <citation type="journal article" date="2018" name="Biotechnol. Adv.">
        <title>Improved genomic resources and new bioinformatic workflow for the carcinogenic parasite Clonorchis sinensis: Biotechnological implications.</title>
        <authorList>
            <person name="Wang D."/>
            <person name="Korhonen P.K."/>
            <person name="Gasser R.B."/>
            <person name="Young N.D."/>
        </authorList>
    </citation>
    <scope>NUCLEOTIDE SEQUENCE [LARGE SCALE GENOMIC DNA]</scope>
    <source>
        <strain evidence="2">Cs-k2</strain>
    </source>
</reference>
<comment type="caution">
    <text evidence="2">The sequence shown here is derived from an EMBL/GenBank/DDBJ whole genome shotgun (WGS) entry which is preliminary data.</text>
</comment>
<dbReference type="Proteomes" id="UP000286415">
    <property type="component" value="Unassembled WGS sequence"/>
</dbReference>
<feature type="domain" description="Cathepsin C exclusion" evidence="1">
    <location>
        <begin position="290"/>
        <end position="399"/>
    </location>
</feature>
<dbReference type="OrthoDB" id="6283625at2759"/>
<dbReference type="SUPFAM" id="SSF75001">
    <property type="entry name" value="Dipeptidyl peptidase I (cathepsin C), exclusion domain"/>
    <property type="match status" value="1"/>
</dbReference>
<gene>
    <name evidence="2" type="ORF">CSKR_114212</name>
</gene>
<proteinExistence type="predicted"/>
<sequence>MELGNYALEATVVDATQFNVVPRHRRQNPNAARNEQDVGMILQRIVSEYQYLMNLKLAHHWQGGALFAPDHSSVSSSAAAEDCTSNPRCQFRQCNSTETAEQPRMSLNGVYRDSESSMSWDAVKTLGSPFSATGNVVSSITEFKYAAESRLTSEIYLQLATGSALILISKRTMNMIERPQVERTKCTNSGVFVGTLKLTGKPNCPVTFTGVSSTEQTISYHAVTPFLCPTAISPEASTRAEILPGCSSQDRRCREAEVGFEPRTFRVTHTNNEAAKSIKFNLSSVNRRCDTPANCTYEDARGSWSLKVCPHPKNCSAESHDEFIIDLLYPNLAASVKGYGTIGTWTLIYNQGFEITIAHRKWLVMFDFDESGRYFCNRGRHGWSHDSLLRQWWWFEATKLSAPVSSSPAPSEPIESTTFAYSDTPYFVDNSFIQSINEAQHSWKAVRYPHLEKLTFRDLARLTGGDKSRFS</sequence>
<dbReference type="InterPro" id="IPR036496">
    <property type="entry name" value="CathepsinC_exc_dom_sf"/>
</dbReference>
<dbReference type="EMBL" id="NIRI02000056">
    <property type="protein sequence ID" value="KAG5446260.1"/>
    <property type="molecule type" value="Genomic_DNA"/>
</dbReference>
<dbReference type="Pfam" id="PF08773">
    <property type="entry name" value="CathepsinC_exc"/>
    <property type="match status" value="1"/>
</dbReference>
<evidence type="ECO:0000259" key="1">
    <source>
        <dbReference type="Pfam" id="PF08773"/>
    </source>
</evidence>
<protein>
    <submittedName>
        <fullName evidence="2">Cathepsin C</fullName>
    </submittedName>
</protein>
<keyword evidence="3" id="KW-1185">Reference proteome</keyword>
<evidence type="ECO:0000313" key="3">
    <source>
        <dbReference type="Proteomes" id="UP000286415"/>
    </source>
</evidence>
<dbReference type="InterPro" id="IPR014882">
    <property type="entry name" value="CathepsinC_exc"/>
</dbReference>
<feature type="non-terminal residue" evidence="2">
    <location>
        <position position="471"/>
    </location>
</feature>